<dbReference type="EMBL" id="DTKJ01000066">
    <property type="protein sequence ID" value="HGZ12498.1"/>
    <property type="molecule type" value="Genomic_DNA"/>
</dbReference>
<sequence length="138" mass="15347">MRPIAITWQRLVDENGETCPRCADTEAELDKAVRFLEKTLAPAGVRFVVEKKALPFQEVSMDPSLSNRLWIDGRSLEDWLEARVGQSACCGPCGDLKCRTLTVEGSVHETLPAELIIRGALLAVQRQVKQETARAGRR</sequence>
<reference evidence="1" key="1">
    <citation type="journal article" date="2020" name="mSystems">
        <title>Genome- and Community-Level Interaction Insights into Carbon Utilization and Element Cycling Functions of Hydrothermarchaeota in Hydrothermal Sediment.</title>
        <authorList>
            <person name="Zhou Z."/>
            <person name="Liu Y."/>
            <person name="Xu W."/>
            <person name="Pan J."/>
            <person name="Luo Z.H."/>
            <person name="Li M."/>
        </authorList>
    </citation>
    <scope>NUCLEOTIDE SEQUENCE [LARGE SCALE GENOMIC DNA]</scope>
    <source>
        <strain evidence="1">SpSt-853</strain>
    </source>
</reference>
<protein>
    <submittedName>
        <fullName evidence="1">DUF2703 domain-containing protein</fullName>
    </submittedName>
</protein>
<comment type="caution">
    <text evidence="1">The sequence shown here is derived from an EMBL/GenBank/DDBJ whole genome shotgun (WGS) entry which is preliminary data.</text>
</comment>
<gene>
    <name evidence="1" type="ORF">ENW48_09825</name>
</gene>
<proteinExistence type="predicted"/>
<evidence type="ECO:0000313" key="1">
    <source>
        <dbReference type="EMBL" id="HGZ12498.1"/>
    </source>
</evidence>
<accession>A0A7C5ER16</accession>
<name>A0A7C5ER16_9BACT</name>
<dbReference type="AlphaFoldDB" id="A0A7C5ER16"/>
<dbReference type="Pfam" id="PF10865">
    <property type="entry name" value="DUF2703"/>
    <property type="match status" value="1"/>
</dbReference>
<organism evidence="1">
    <name type="scientific">Desulfobacca acetoxidans</name>
    <dbReference type="NCBI Taxonomy" id="60893"/>
    <lineage>
        <taxon>Bacteria</taxon>
        <taxon>Pseudomonadati</taxon>
        <taxon>Thermodesulfobacteriota</taxon>
        <taxon>Desulfobaccia</taxon>
        <taxon>Desulfobaccales</taxon>
        <taxon>Desulfobaccaceae</taxon>
        <taxon>Desulfobacca</taxon>
    </lineage>
</organism>
<dbReference type="InterPro" id="IPR021219">
    <property type="entry name" value="DUF2703"/>
</dbReference>